<accession>A0A0S2W168</accession>
<dbReference type="CDD" id="cd06850">
    <property type="entry name" value="biotinyl_domain"/>
    <property type="match status" value="1"/>
</dbReference>
<dbReference type="AlphaFoldDB" id="A0A0S2W168"/>
<name>A0A0S2W168_9FIRM</name>
<evidence type="ECO:0000256" key="1">
    <source>
        <dbReference type="ARBA" id="ARBA00023267"/>
    </source>
</evidence>
<keyword evidence="1" id="KW-0092">Biotin</keyword>
<keyword evidence="4" id="KW-1185">Reference proteome</keyword>
<protein>
    <submittedName>
        <fullName evidence="3">Biotin carboxyl carrier protein of oxaloacetate decarboxylase</fullName>
    </submittedName>
</protein>
<feature type="domain" description="Lipoyl-binding" evidence="2">
    <location>
        <begin position="1"/>
        <end position="63"/>
    </location>
</feature>
<dbReference type="STRING" id="1297617.IB211_00596c"/>
<dbReference type="EMBL" id="CP011307">
    <property type="protein sequence ID" value="ALP92991.1"/>
    <property type="molecule type" value="Genomic_DNA"/>
</dbReference>
<reference evidence="4" key="2">
    <citation type="submission" date="2015-04" db="EMBL/GenBank/DDBJ databases">
        <title>A butyrogenic pathway from the amino acid lysine in a human gut commensal.</title>
        <authorList>
            <person name="de Vos W.M."/>
            <person name="Bui N.T.P."/>
            <person name="Plugge C.M."/>
            <person name="Ritari J."/>
        </authorList>
    </citation>
    <scope>NUCLEOTIDE SEQUENCE [LARGE SCALE GENOMIC DNA]</scope>
    <source>
        <strain evidence="4">AF211</strain>
    </source>
</reference>
<dbReference type="PANTHER" id="PTHR45266:SF3">
    <property type="entry name" value="OXALOACETATE DECARBOXYLASE ALPHA CHAIN"/>
    <property type="match status" value="1"/>
</dbReference>
<dbReference type="Proteomes" id="UP000064844">
    <property type="component" value="Chromosome"/>
</dbReference>
<dbReference type="InterPro" id="IPR000089">
    <property type="entry name" value="Biotin_lipoyl"/>
</dbReference>
<sequence length="63" mass="6484">MNGTIARVNCKVGDTVQPDTAVIILEAMKMENEIFAGVAGTVKAIQVNTGDAVQPGDVLVVIG</sequence>
<dbReference type="SUPFAM" id="SSF51230">
    <property type="entry name" value="Single hybrid motif"/>
    <property type="match status" value="1"/>
</dbReference>
<reference evidence="3 4" key="1">
    <citation type="journal article" date="2015" name="Nat. Commun.">
        <title>Production of butyrate from lysine and the Amadori product fructoselysine by a human gut commensal.</title>
        <authorList>
            <person name="Bui T.P."/>
            <person name="Ritari J."/>
            <person name="Boeren S."/>
            <person name="de Waard P."/>
            <person name="Plugge C.M."/>
            <person name="de Vos W.M."/>
        </authorList>
    </citation>
    <scope>NUCLEOTIDE SEQUENCE [LARGE SCALE GENOMIC DNA]</scope>
    <source>
        <strain evidence="3 4">AF211</strain>
    </source>
</reference>
<dbReference type="PROSITE" id="PS00188">
    <property type="entry name" value="BIOTIN"/>
    <property type="match status" value="1"/>
</dbReference>
<dbReference type="PANTHER" id="PTHR45266">
    <property type="entry name" value="OXALOACETATE DECARBOXYLASE ALPHA CHAIN"/>
    <property type="match status" value="1"/>
</dbReference>
<dbReference type="KEGG" id="ibu:IB211_00596c"/>
<dbReference type="eggNOG" id="COG0511">
    <property type="taxonomic scope" value="Bacteria"/>
</dbReference>
<dbReference type="FunFam" id="2.40.50.100:FF:000003">
    <property type="entry name" value="Acetyl-CoA carboxylase biotin carboxyl carrier protein"/>
    <property type="match status" value="1"/>
</dbReference>
<proteinExistence type="predicted"/>
<dbReference type="PROSITE" id="PS50968">
    <property type="entry name" value="BIOTINYL_LIPOYL"/>
    <property type="match status" value="1"/>
</dbReference>
<evidence type="ECO:0000313" key="3">
    <source>
        <dbReference type="EMBL" id="ALP92991.1"/>
    </source>
</evidence>
<evidence type="ECO:0000259" key="2">
    <source>
        <dbReference type="PROSITE" id="PS50968"/>
    </source>
</evidence>
<gene>
    <name evidence="3" type="ORF">IB211_00596c</name>
</gene>
<organism evidence="3 4">
    <name type="scientific">Intestinimonas butyriciproducens</name>
    <dbReference type="NCBI Taxonomy" id="1297617"/>
    <lineage>
        <taxon>Bacteria</taxon>
        <taxon>Bacillati</taxon>
        <taxon>Bacillota</taxon>
        <taxon>Clostridia</taxon>
        <taxon>Eubacteriales</taxon>
        <taxon>Intestinimonas</taxon>
    </lineage>
</organism>
<dbReference type="Gene3D" id="2.40.50.100">
    <property type="match status" value="1"/>
</dbReference>
<dbReference type="RefSeq" id="WP_338107586.1">
    <property type="nucleotide sequence ID" value="NZ_CP011307.1"/>
</dbReference>
<evidence type="ECO:0000313" key="4">
    <source>
        <dbReference type="Proteomes" id="UP000064844"/>
    </source>
</evidence>
<dbReference type="InterPro" id="IPR001882">
    <property type="entry name" value="Biotin_BS"/>
</dbReference>
<dbReference type="Pfam" id="PF00364">
    <property type="entry name" value="Biotin_lipoyl"/>
    <property type="match status" value="1"/>
</dbReference>
<dbReference type="InterPro" id="IPR050709">
    <property type="entry name" value="Biotin_Carboxyl_Carrier/Decarb"/>
</dbReference>
<dbReference type="InterPro" id="IPR011053">
    <property type="entry name" value="Single_hybrid_motif"/>
</dbReference>